<protein>
    <recommendedName>
        <fullName evidence="5">Novel STAND NTPase 1 domain-containing protein</fullName>
    </recommendedName>
</protein>
<feature type="repeat" description="WD" evidence="3">
    <location>
        <begin position="1917"/>
        <end position="1949"/>
    </location>
</feature>
<dbReference type="InterPro" id="IPR001680">
    <property type="entry name" value="WD40_rpt"/>
</dbReference>
<evidence type="ECO:0000256" key="4">
    <source>
        <dbReference type="SAM" id="Coils"/>
    </source>
</evidence>
<keyword evidence="1 3" id="KW-0853">WD repeat</keyword>
<dbReference type="InterPro" id="IPR049052">
    <property type="entry name" value="nSTAND1"/>
</dbReference>
<feature type="repeat" description="WD" evidence="3">
    <location>
        <begin position="1711"/>
        <end position="1742"/>
    </location>
</feature>
<feature type="repeat" description="WD" evidence="3">
    <location>
        <begin position="1460"/>
        <end position="1492"/>
    </location>
</feature>
<proteinExistence type="predicted"/>
<name>A0ABV4WRR9_9CYAN</name>
<feature type="repeat" description="WD" evidence="3">
    <location>
        <begin position="1089"/>
        <end position="1121"/>
    </location>
</feature>
<evidence type="ECO:0000256" key="1">
    <source>
        <dbReference type="ARBA" id="ARBA00022574"/>
    </source>
</evidence>
<dbReference type="EMBL" id="JBHFNT010000225">
    <property type="protein sequence ID" value="MFB2837789.1"/>
    <property type="molecule type" value="Genomic_DNA"/>
</dbReference>
<keyword evidence="2" id="KW-0677">Repeat</keyword>
<feature type="repeat" description="WD" evidence="3">
    <location>
        <begin position="1170"/>
        <end position="1204"/>
    </location>
</feature>
<dbReference type="Pfam" id="PF00400">
    <property type="entry name" value="WD40"/>
    <property type="match status" value="13"/>
</dbReference>
<dbReference type="SUPFAM" id="SSF50978">
    <property type="entry name" value="WD40 repeat-like"/>
    <property type="match status" value="3"/>
</dbReference>
<accession>A0ABV4WRR9</accession>
<evidence type="ECO:0000256" key="2">
    <source>
        <dbReference type="ARBA" id="ARBA00022737"/>
    </source>
</evidence>
<sequence>MTDLNQTNIMLLNEDSLKTLIRGITQFQGEFSLILAVCNYRPLRDRIVQHLKEQCPIEIHELVLEQSVQTLYTRIAEEFGREQPDALMIFGLETVRDLDQVLTATNQIREEFRKLAFPLVLWVTDEILQKLIRLVPDFHSWATTVEFGITTEELINFIQQTVDEVFAKILNSREVVFLDNAALDLEKDSPRCTELKSAQQELQNREVKLDAAQEAGLEFILGRVVNNSQAESRQHYERSLALWQQTDNQKHCGLLLFYLGLWWRNHAVRYRVEHQQACERAKDYFQQSIDVFEQANRPDLAAKFINFLLEVLHRLQSWDKLEAVAKKALTLHQTHSDPFGQARTYGFLAEVALSKSLWSEAEQTAQKALSLLTDAAAALSNPSPEQSILLDWELSFHRGWYLFSLAKAQQHLEQAENAISTLETARHTTKPNYDPELYILILKSLRESYFKKGEYLTAFYIKQERQAIESQFGLRAFIGAGRLQPKQQVTNPALPSIKTQQEVAQEISSSGRLHSVNRLLERIERDDCKLTIIHGESGVGKSSIEQAGLIPALKQKPINTRSVLTVLQQVYADWSNELGKSLAKELVKVQRGFSSTTLESKQIGNQILEFEPAYVTFNSTEAILSQLRKNADYNLLTILLFDQFEEFFFICKDPIVRKNFYNFLRVCLDIPYVKVIISLREDYLHYLLECTRFTELDVINNNILDKNILFYLGNFKPNEAKLIIQTLTEKTQFYLEPDLIDELIKDLAGGVNEVRPVELQIVGAQLQAENITTLSEYRDKGPKAALVGRFLEEVIKDCGAENKQLAELVLWLLTDENSTRPLRTQNELKNGLEDLVTDASHLDLVLEIFVKSNLVLLLPSSPENLYQLVHDYLAAFVRQQKNNELIEELEKEREQRKRSEAELNRVLKRQLKLAIAGGTLMTFLAVLAGVFGIQAKIGETNAELKEISAASESLFATGKDLEALIQGLKAGKKLKNWFGFGVESDTRNQVVSRLQEVVYAGSERNRLEGHTKTITEISFSPNGQLIATASEDKTVKLWSHSGKKITTLNGHSDSVTSLAFSPNSKILASGGKDKKIILWNSDGTQINTLEGHEDGVTDLCFSPDGQIIASASEDNTVRLWKNDGTLIKTFEKLKSQITGIRFSPDGQTIASASEDGTIQLWNPRGKKLIPIKNPDSVLSFAFSSDGKILMTVSKDKFLRFWSLDGNLLKGTKIVWNIIEFASLSSDGKFLIVKEAYELPKINKIEGFELKHIQKLPDLELLSVSFSPNGQLVALASKNNNNLITLISIDNRYFKPQEGDGEESTFVGLNPNNLPVSFYQNVLKIWNLDGSLNKLINFYSNIDFSDSPDSVKFRDDGLVIAMVGTVATTKILTRNGTITKIFDDNTLFRGFSPDGQLFVTTFKENIVKLWKSNGTLIGTLQGHNNRITEVKFSPDSQLIATVSRDNTVKLWNRDGKLIETLQGHNNRIIEVVFSPDSQLIATGSKDKKVKLWNRQGKLIQTIEDYNDKLAEIKFSPDRQMLFVSSNYNDLKVLGRDGGVLQTFRGHNGQVNNITFSPNSQIIATYSGDNTVKLWNRNGKEIKTLGENFFTHTNMYFSPDSKRIITVSWNGIKLWDNKGKLLKTLAESENASRVSFSRDSQNIAFFAEEKVSLWKKNGQFIKNIKNIVNEENENEEDEVPKVQVSKNGNLIASINKNKEVNLWNSNGDLIQTLKGHRSQITLITFSPDSQSLATVDKDNNIKLWRSDGSLILTLKEYGNRIEEVSFSADGKTISISKIEDVVQLFKNNGKLIASLKGHKDYINSVSFSPNGQLIATASNDKTVRLWKFDGTKLKVLEGHTNKVNRVRFSLDNQFIASASNDKTVKIWNQKGKLLKTLKGHKTAVQDVSFSPNSQLIASASNDSNVIVWNRSSGKLEKVLPAHSGNVMSVSFSLNGQMLASADDYGEVKFWSRNGTSLKSFTSDNLGAYNISFSPDRLKIFAYGSAKPSLWSLNLDELLERGCNRIRDYLKNSPNVDDSDRTLCDK</sequence>
<feature type="repeat" description="WD" evidence="3">
    <location>
        <begin position="1834"/>
        <end position="1866"/>
    </location>
</feature>
<evidence type="ECO:0000313" key="7">
    <source>
        <dbReference type="Proteomes" id="UP001576780"/>
    </source>
</evidence>
<dbReference type="SUPFAM" id="SSF52540">
    <property type="entry name" value="P-loop containing nucleoside triphosphate hydrolases"/>
    <property type="match status" value="1"/>
</dbReference>
<dbReference type="SUPFAM" id="SSF69322">
    <property type="entry name" value="Tricorn protease domain 2"/>
    <property type="match status" value="1"/>
</dbReference>
<feature type="repeat" description="WD" evidence="3">
    <location>
        <begin position="1542"/>
        <end position="1574"/>
    </location>
</feature>
<dbReference type="InterPro" id="IPR050505">
    <property type="entry name" value="WDR55/POC1"/>
</dbReference>
<dbReference type="InterPro" id="IPR020472">
    <property type="entry name" value="WD40_PAC1"/>
</dbReference>
<dbReference type="PANTHER" id="PTHR44019:SF8">
    <property type="entry name" value="POC1 CENTRIOLAR PROTEIN HOMOLOG"/>
    <property type="match status" value="1"/>
</dbReference>
<evidence type="ECO:0000259" key="5">
    <source>
        <dbReference type="Pfam" id="PF20703"/>
    </source>
</evidence>
<dbReference type="InterPro" id="IPR011990">
    <property type="entry name" value="TPR-like_helical_dom_sf"/>
</dbReference>
<dbReference type="InterPro" id="IPR027417">
    <property type="entry name" value="P-loop_NTPase"/>
</dbReference>
<dbReference type="PRINTS" id="PR00320">
    <property type="entry name" value="GPROTEINBRPT"/>
</dbReference>
<feature type="repeat" description="WD" evidence="3">
    <location>
        <begin position="1875"/>
        <end position="1916"/>
    </location>
</feature>
<feature type="repeat" description="WD" evidence="3">
    <location>
        <begin position="1793"/>
        <end position="1827"/>
    </location>
</feature>
<evidence type="ECO:0000313" key="6">
    <source>
        <dbReference type="EMBL" id="MFB2837789.1"/>
    </source>
</evidence>
<dbReference type="Gene3D" id="2.130.10.10">
    <property type="entry name" value="YVTN repeat-like/Quinoprotein amine dehydrogenase"/>
    <property type="match status" value="4"/>
</dbReference>
<keyword evidence="4" id="KW-0175">Coiled coil</keyword>
<dbReference type="Pfam" id="PF20703">
    <property type="entry name" value="nSTAND1"/>
    <property type="match status" value="1"/>
</dbReference>
<dbReference type="Gene3D" id="1.25.40.10">
    <property type="entry name" value="Tetratricopeptide repeat domain"/>
    <property type="match status" value="1"/>
</dbReference>
<feature type="repeat" description="WD" evidence="3">
    <location>
        <begin position="1419"/>
        <end position="1451"/>
    </location>
</feature>
<comment type="caution">
    <text evidence="6">The sequence shown here is derived from an EMBL/GenBank/DDBJ whole genome shotgun (WGS) entry which is preliminary data.</text>
</comment>
<gene>
    <name evidence="6" type="ORF">ACE1CA_25080</name>
</gene>
<feature type="domain" description="Novel STAND NTPase 1" evidence="5">
    <location>
        <begin position="511"/>
        <end position="873"/>
    </location>
</feature>
<dbReference type="InterPro" id="IPR036322">
    <property type="entry name" value="WD40_repeat_dom_sf"/>
</dbReference>
<dbReference type="InterPro" id="IPR015943">
    <property type="entry name" value="WD40/YVTN_repeat-like_dom_sf"/>
</dbReference>
<reference evidence="6 7" key="1">
    <citation type="submission" date="2024-09" db="EMBL/GenBank/DDBJ databases">
        <title>Floridaenema gen nov. (Aerosakkonemataceae, Aerosakkonematales ord. nov., Cyanobacteria) from benthic tropical and subtropical fresh waters, with the description of four new species.</title>
        <authorList>
            <person name="Moretto J.A."/>
            <person name="Berthold D.E."/>
            <person name="Lefler F.W."/>
            <person name="Huang I.-S."/>
            <person name="Laughinghouse H. IV."/>
        </authorList>
    </citation>
    <scope>NUCLEOTIDE SEQUENCE [LARGE SCALE GENOMIC DNA]</scope>
    <source>
        <strain evidence="6 7">BLCC-F167</strain>
    </source>
</reference>
<dbReference type="Proteomes" id="UP001576780">
    <property type="component" value="Unassembled WGS sequence"/>
</dbReference>
<organism evidence="6 7">
    <name type="scientific">Floridaenema evergladense BLCC-F167</name>
    <dbReference type="NCBI Taxonomy" id="3153639"/>
    <lineage>
        <taxon>Bacteria</taxon>
        <taxon>Bacillati</taxon>
        <taxon>Cyanobacteriota</taxon>
        <taxon>Cyanophyceae</taxon>
        <taxon>Oscillatoriophycideae</taxon>
        <taxon>Aerosakkonematales</taxon>
        <taxon>Aerosakkonemataceae</taxon>
        <taxon>Floridanema</taxon>
        <taxon>Floridanema evergladense</taxon>
    </lineage>
</organism>
<dbReference type="Gene3D" id="3.40.50.300">
    <property type="entry name" value="P-loop containing nucleotide triphosphate hydrolases"/>
    <property type="match status" value="1"/>
</dbReference>
<dbReference type="RefSeq" id="WP_413280128.1">
    <property type="nucleotide sequence ID" value="NZ_JBHFNT010000225.1"/>
</dbReference>
<dbReference type="SMART" id="SM00320">
    <property type="entry name" value="WD40"/>
    <property type="match status" value="21"/>
</dbReference>
<keyword evidence="7" id="KW-1185">Reference proteome</keyword>
<evidence type="ECO:0000256" key="3">
    <source>
        <dbReference type="PROSITE-ProRule" id="PRU00221"/>
    </source>
</evidence>
<dbReference type="PANTHER" id="PTHR44019">
    <property type="entry name" value="WD REPEAT-CONTAINING PROTEIN 55"/>
    <property type="match status" value="1"/>
</dbReference>
<feature type="repeat" description="WD" evidence="3">
    <location>
        <begin position="1048"/>
        <end position="1080"/>
    </location>
</feature>
<dbReference type="CDD" id="cd00200">
    <property type="entry name" value="WD40"/>
    <property type="match status" value="2"/>
</dbReference>
<dbReference type="PROSITE" id="PS50294">
    <property type="entry name" value="WD_REPEATS_REGION"/>
    <property type="match status" value="12"/>
</dbReference>
<dbReference type="PROSITE" id="PS50082">
    <property type="entry name" value="WD_REPEATS_2"/>
    <property type="match status" value="13"/>
</dbReference>
<feature type="repeat" description="WD" evidence="3">
    <location>
        <begin position="1007"/>
        <end position="1039"/>
    </location>
</feature>
<dbReference type="SUPFAM" id="SSF48452">
    <property type="entry name" value="TPR-like"/>
    <property type="match status" value="1"/>
</dbReference>
<feature type="coiled-coil region" evidence="4">
    <location>
        <begin position="879"/>
        <end position="909"/>
    </location>
</feature>
<feature type="repeat" description="WD" evidence="3">
    <location>
        <begin position="1130"/>
        <end position="1162"/>
    </location>
</feature>